<dbReference type="STRING" id="67801.A0A1B0C0K4"/>
<keyword evidence="6" id="KW-1185">Reference proteome</keyword>
<feature type="compositionally biased region" description="Basic and acidic residues" evidence="3">
    <location>
        <begin position="131"/>
        <end position="151"/>
    </location>
</feature>
<evidence type="ECO:0000259" key="4">
    <source>
        <dbReference type="Pfam" id="PF00808"/>
    </source>
</evidence>
<name>A0A1B0C0K4_9MUSC</name>
<dbReference type="InterPro" id="IPR009072">
    <property type="entry name" value="Histone-fold"/>
</dbReference>
<feature type="compositionally biased region" description="Polar residues" evidence="3">
    <location>
        <begin position="399"/>
        <end position="408"/>
    </location>
</feature>
<evidence type="ECO:0000313" key="5">
    <source>
        <dbReference type="EnsemblMetazoa" id="GPPI045973-PA"/>
    </source>
</evidence>
<dbReference type="SUPFAM" id="SSF47113">
    <property type="entry name" value="Histone-fold"/>
    <property type="match status" value="1"/>
</dbReference>
<feature type="domain" description="Transcription factor CBF/NF-Y/archaeal histone" evidence="4">
    <location>
        <begin position="3"/>
        <end position="40"/>
    </location>
</feature>
<evidence type="ECO:0000256" key="1">
    <source>
        <dbReference type="ARBA" id="ARBA00004123"/>
    </source>
</evidence>
<feature type="region of interest" description="Disordered" evidence="3">
    <location>
        <begin position="66"/>
        <end position="171"/>
    </location>
</feature>
<feature type="region of interest" description="Disordered" evidence="3">
    <location>
        <begin position="384"/>
        <end position="408"/>
    </location>
</feature>
<dbReference type="PANTHER" id="PTHR10252">
    <property type="entry name" value="HISTONE-LIKE TRANSCRIPTION FACTOR CCAAT-RELATED"/>
    <property type="match status" value="1"/>
</dbReference>
<organism evidence="5 6">
    <name type="scientific">Glossina palpalis gambiensis</name>
    <dbReference type="NCBI Taxonomy" id="67801"/>
    <lineage>
        <taxon>Eukaryota</taxon>
        <taxon>Metazoa</taxon>
        <taxon>Ecdysozoa</taxon>
        <taxon>Arthropoda</taxon>
        <taxon>Hexapoda</taxon>
        <taxon>Insecta</taxon>
        <taxon>Pterygota</taxon>
        <taxon>Neoptera</taxon>
        <taxon>Endopterygota</taxon>
        <taxon>Diptera</taxon>
        <taxon>Brachycera</taxon>
        <taxon>Muscomorpha</taxon>
        <taxon>Hippoboscoidea</taxon>
        <taxon>Glossinidae</taxon>
        <taxon>Glossina</taxon>
    </lineage>
</organism>
<keyword evidence="2" id="KW-0539">Nucleus</keyword>
<feature type="compositionally biased region" description="Low complexity" evidence="3">
    <location>
        <begin position="161"/>
        <end position="170"/>
    </location>
</feature>
<dbReference type="Pfam" id="PF00808">
    <property type="entry name" value="CBFD_NFYB_HMF"/>
    <property type="match status" value="1"/>
</dbReference>
<dbReference type="InterPro" id="IPR003958">
    <property type="entry name" value="CBFA_NFYB_domain"/>
</dbReference>
<dbReference type="EMBL" id="JXJN01023653">
    <property type="status" value="NOT_ANNOTATED_CDS"/>
    <property type="molecule type" value="Genomic_DNA"/>
</dbReference>
<evidence type="ECO:0000256" key="2">
    <source>
        <dbReference type="ARBA" id="ARBA00023242"/>
    </source>
</evidence>
<dbReference type="GO" id="GO:0001046">
    <property type="term" value="F:core promoter sequence-specific DNA binding"/>
    <property type="evidence" value="ECO:0007669"/>
    <property type="project" value="TreeGrafter"/>
</dbReference>
<evidence type="ECO:0000256" key="3">
    <source>
        <dbReference type="SAM" id="MobiDB-lite"/>
    </source>
</evidence>
<dbReference type="Proteomes" id="UP000092460">
    <property type="component" value="Unassembled WGS sequence"/>
</dbReference>
<sequence length="408" mass="43939">MHVFQRTLELFVESLLTKTLKITNSRNAKTLSTSHMKQCIMSEQRFDFLRELVKNIPDISVAEEAAQYQDDDNQSSNEEPCNDSDTPYDLSMPSTSTQRHHHNSFNGGGGEGDNGDDAVSPNGFTTQPKQADIEHSSRYQHMKRETPESSSHRLKLRRLLPKSSNSSSYLPTILPTANTNNVNSASVRHLNVLTNLSGTKLLRSESSPLPEPYTTQLKTQRLKHQSHSLSSNSNNRQNTLTNATTTTTATIPPSSSSSSPSPITIPNKLQQKQTAIPAPIVSIDFCNKPVVKIDYSSLSATDATTTTAGSCPSTAPAAMANTFNFSADCGAVTPVINIDLSNMVANVATDLTTTNKKTSQANVVGIGVTSASNIDGVTKVSIDSKSSSNDSTVRSTSIISSKSNPCLD</sequence>
<feature type="compositionally biased region" description="Low complexity" evidence="3">
    <location>
        <begin position="384"/>
        <end position="398"/>
    </location>
</feature>
<feature type="region of interest" description="Disordered" evidence="3">
    <location>
        <begin position="202"/>
        <end position="265"/>
    </location>
</feature>
<dbReference type="EnsemblMetazoa" id="GPPI045973-RA">
    <property type="protein sequence ID" value="GPPI045973-PA"/>
    <property type="gene ID" value="GPPI045973"/>
</dbReference>
<dbReference type="InterPro" id="IPR050568">
    <property type="entry name" value="Transcr_DNA_Rep_Reg"/>
</dbReference>
<dbReference type="GO" id="GO:0046982">
    <property type="term" value="F:protein heterodimerization activity"/>
    <property type="evidence" value="ECO:0007669"/>
    <property type="project" value="InterPro"/>
</dbReference>
<dbReference type="Gene3D" id="1.10.20.10">
    <property type="entry name" value="Histone, subunit A"/>
    <property type="match status" value="1"/>
</dbReference>
<dbReference type="PANTHER" id="PTHR10252:SF5">
    <property type="entry name" value="DR1-ASSOCIATED COREPRESSOR"/>
    <property type="match status" value="1"/>
</dbReference>
<reference evidence="6" key="1">
    <citation type="submission" date="2015-01" db="EMBL/GenBank/DDBJ databases">
        <authorList>
            <person name="Aksoy S."/>
            <person name="Warren W."/>
            <person name="Wilson R.K."/>
        </authorList>
    </citation>
    <scope>NUCLEOTIDE SEQUENCE [LARGE SCALE GENOMIC DNA]</scope>
    <source>
        <strain evidence="6">IAEA</strain>
    </source>
</reference>
<dbReference type="AlphaFoldDB" id="A0A1B0C0K4"/>
<dbReference type="GO" id="GO:0016251">
    <property type="term" value="F:RNA polymerase II general transcription initiation factor activity"/>
    <property type="evidence" value="ECO:0007669"/>
    <property type="project" value="TreeGrafter"/>
</dbReference>
<dbReference type="GO" id="GO:0017054">
    <property type="term" value="C:negative cofactor 2 complex"/>
    <property type="evidence" value="ECO:0007669"/>
    <property type="project" value="TreeGrafter"/>
</dbReference>
<feature type="compositionally biased region" description="Low complexity" evidence="3">
    <location>
        <begin position="227"/>
        <end position="265"/>
    </location>
</feature>
<accession>A0A1B0C0K4</accession>
<reference evidence="5" key="2">
    <citation type="submission" date="2020-05" db="UniProtKB">
        <authorList>
            <consortium name="EnsemblMetazoa"/>
        </authorList>
    </citation>
    <scope>IDENTIFICATION</scope>
    <source>
        <strain evidence="5">IAEA</strain>
    </source>
</reference>
<comment type="subcellular location">
    <subcellularLocation>
        <location evidence="1">Nucleus</location>
    </subcellularLocation>
</comment>
<feature type="compositionally biased region" description="Polar residues" evidence="3">
    <location>
        <begin position="74"/>
        <end position="85"/>
    </location>
</feature>
<proteinExistence type="predicted"/>
<dbReference type="VEuPathDB" id="VectorBase:GPPI045973"/>
<evidence type="ECO:0000313" key="6">
    <source>
        <dbReference type="Proteomes" id="UP000092460"/>
    </source>
</evidence>
<protein>
    <recommendedName>
        <fullName evidence="4">Transcription factor CBF/NF-Y/archaeal histone domain-containing protein</fullName>
    </recommendedName>
</protein>